<evidence type="ECO:0000256" key="2">
    <source>
        <dbReference type="ARBA" id="ARBA00022692"/>
    </source>
</evidence>
<feature type="transmembrane region" description="Helical" evidence="5">
    <location>
        <begin position="602"/>
        <end position="623"/>
    </location>
</feature>
<dbReference type="InterPro" id="IPR045863">
    <property type="entry name" value="CorA_TM1_TM2"/>
</dbReference>
<feature type="transmembrane region" description="Helical" evidence="5">
    <location>
        <begin position="567"/>
        <end position="590"/>
    </location>
</feature>
<comment type="subcellular location">
    <subcellularLocation>
        <location evidence="1">Membrane</location>
        <topology evidence="1">Multi-pass membrane protein</topology>
    </subcellularLocation>
</comment>
<sequence length="677" mass="77009">MEEKGKTKKSRNVWRHFRKELRTNESHFGDAYNDEPGRRLMEHWRKGGAGTGTRNYPYLAHVKALVPTRPHLLLLADFMEVGTVPIRWCKKDRHGHHKSMTERAKDRKDRAELPKVTVLEYERRPEPVDASADKSKAQGHNITAQRDVYSMGMEPATNPAPKTLGNLQDDLSAFLKETTTDKKFRLVVVEDLSPDVIEVLGATLGIDPRFFRAHLADRMWENIRGETKEPPILEVAANSMDWFQIRYVRSRYFESEKSLKDGQTELERFNVERRLDFDENESYWDKGPVFGISKEDAEEFSAEEGGKFGVDELATKDVEGKIGLVRSRATLWVGGSTKKSTGENRVGVLLLDPTIQEGHPLWGGYANWETPPSMDATNHVGKEVPPECRNAPNPHKSWFNDFVSWAQRPEAFEFDLDDTEERSVESVPVRALLHLICTEWLTIADYINARLFQIRWEIEQPDYFAINGQRQDALQKLHIWRRWVPVCQQMVDEALLRAFNPRGSLARIFGHKNGQGPPDPIRDYEADYIHMKRRLKIHADAVDQLTHVVAATISQDDAQQGLRDSKVFGYITVLATMFIPPSFFAALFSMTDGPIPEMHEAFKWWSATSFPMTALLLVIWLFARGVGQRAVRKAVTPLREGAGKLSEHISGKSIRNVLSGIGGVSKGKEDEEGPTQA</sequence>
<evidence type="ECO:0000256" key="5">
    <source>
        <dbReference type="SAM" id="Phobius"/>
    </source>
</evidence>
<dbReference type="Proteomes" id="UP001187682">
    <property type="component" value="Unassembled WGS sequence"/>
</dbReference>
<comment type="caution">
    <text evidence="6">The sequence shown here is derived from an EMBL/GenBank/DDBJ whole genome shotgun (WGS) entry which is preliminary data.</text>
</comment>
<evidence type="ECO:0000313" key="7">
    <source>
        <dbReference type="Proteomes" id="UP001187682"/>
    </source>
</evidence>
<reference evidence="6" key="1">
    <citation type="submission" date="2018-03" db="EMBL/GenBank/DDBJ databases">
        <authorList>
            <person name="Guldener U."/>
        </authorList>
    </citation>
    <scope>NUCLEOTIDE SEQUENCE</scope>
</reference>
<evidence type="ECO:0000313" key="6">
    <source>
        <dbReference type="EMBL" id="SPO04179.1"/>
    </source>
</evidence>
<dbReference type="Gene3D" id="1.20.58.340">
    <property type="entry name" value="Magnesium transport protein CorA, transmembrane region"/>
    <property type="match status" value="1"/>
</dbReference>
<dbReference type="AlphaFoldDB" id="A0AAE8N2E5"/>
<proteinExistence type="predicted"/>
<evidence type="ECO:0000256" key="1">
    <source>
        <dbReference type="ARBA" id="ARBA00004141"/>
    </source>
</evidence>
<evidence type="ECO:0000256" key="3">
    <source>
        <dbReference type="ARBA" id="ARBA00022989"/>
    </source>
</evidence>
<protein>
    <submittedName>
        <fullName evidence="6">Uncharacterized protein</fullName>
    </submittedName>
</protein>
<dbReference type="SUPFAM" id="SSF144083">
    <property type="entry name" value="Magnesium transport protein CorA, transmembrane region"/>
    <property type="match status" value="1"/>
</dbReference>
<gene>
    <name evidence="6" type="ORF">DNG_06862</name>
</gene>
<dbReference type="GO" id="GO:0016020">
    <property type="term" value="C:membrane"/>
    <property type="evidence" value="ECO:0007669"/>
    <property type="project" value="UniProtKB-SubCell"/>
</dbReference>
<dbReference type="EMBL" id="ONZQ02000009">
    <property type="protein sequence ID" value="SPO04179.1"/>
    <property type="molecule type" value="Genomic_DNA"/>
</dbReference>
<keyword evidence="2 5" id="KW-0812">Transmembrane</keyword>
<keyword evidence="7" id="KW-1185">Reference proteome</keyword>
<keyword evidence="3 5" id="KW-1133">Transmembrane helix</keyword>
<evidence type="ECO:0000256" key="4">
    <source>
        <dbReference type="ARBA" id="ARBA00023136"/>
    </source>
</evidence>
<keyword evidence="4 5" id="KW-0472">Membrane</keyword>
<name>A0AAE8N2E5_9PEZI</name>
<organism evidence="6 7">
    <name type="scientific">Cephalotrichum gorgonifer</name>
    <dbReference type="NCBI Taxonomy" id="2041049"/>
    <lineage>
        <taxon>Eukaryota</taxon>
        <taxon>Fungi</taxon>
        <taxon>Dikarya</taxon>
        <taxon>Ascomycota</taxon>
        <taxon>Pezizomycotina</taxon>
        <taxon>Sordariomycetes</taxon>
        <taxon>Hypocreomycetidae</taxon>
        <taxon>Microascales</taxon>
        <taxon>Microascaceae</taxon>
        <taxon>Cephalotrichum</taxon>
    </lineage>
</organism>
<accession>A0AAE8N2E5</accession>